<evidence type="ECO:0000256" key="2">
    <source>
        <dbReference type="ARBA" id="ARBA00022723"/>
    </source>
</evidence>
<keyword evidence="7" id="KW-1185">Reference proteome</keyword>
<proteinExistence type="inferred from homology"/>
<keyword evidence="4" id="KW-0472">Membrane</keyword>
<dbReference type="OrthoDB" id="2993351at2759"/>
<evidence type="ECO:0000256" key="3">
    <source>
        <dbReference type="ARBA" id="ARBA00022833"/>
    </source>
</evidence>
<dbReference type="Gene3D" id="2.170.150.70">
    <property type="match status" value="1"/>
</dbReference>
<keyword evidence="4" id="KW-0812">Transmembrane</keyword>
<comment type="caution">
    <text evidence="6">The sequence shown here is derived from an EMBL/GenBank/DDBJ whole genome shotgun (WGS) entry which is preliminary data.</text>
</comment>
<keyword evidence="3" id="KW-0862">Zinc</keyword>
<dbReference type="GO" id="GO:0016846">
    <property type="term" value="F:carbon-sulfur lyase activity"/>
    <property type="evidence" value="ECO:0007669"/>
    <property type="project" value="InterPro"/>
</dbReference>
<organism evidence="6 7">
    <name type="scientific">Chrysochromulina tobinii</name>
    <dbReference type="NCBI Taxonomy" id="1460289"/>
    <lineage>
        <taxon>Eukaryota</taxon>
        <taxon>Haptista</taxon>
        <taxon>Haptophyta</taxon>
        <taxon>Prymnesiophyceae</taxon>
        <taxon>Prymnesiales</taxon>
        <taxon>Chrysochromulinaceae</taxon>
        <taxon>Chrysochromulina</taxon>
    </lineage>
</organism>
<evidence type="ECO:0000259" key="5">
    <source>
        <dbReference type="PROSITE" id="PS51891"/>
    </source>
</evidence>
<dbReference type="InterPro" id="IPR011057">
    <property type="entry name" value="Mss4-like_sf"/>
</dbReference>
<dbReference type="SUPFAM" id="SSF51316">
    <property type="entry name" value="Mss4-like"/>
    <property type="match status" value="1"/>
</dbReference>
<dbReference type="InterPro" id="IPR006913">
    <property type="entry name" value="CENP-V/GFA"/>
</dbReference>
<evidence type="ECO:0000256" key="4">
    <source>
        <dbReference type="SAM" id="Phobius"/>
    </source>
</evidence>
<keyword evidence="2" id="KW-0479">Metal-binding</keyword>
<dbReference type="PROSITE" id="PS51891">
    <property type="entry name" value="CENP_V_GFA"/>
    <property type="match status" value="1"/>
</dbReference>
<keyword evidence="4" id="KW-1133">Transmembrane helix</keyword>
<dbReference type="AlphaFoldDB" id="A0A0M0K770"/>
<reference evidence="7" key="1">
    <citation type="journal article" date="2015" name="PLoS Genet.">
        <title>Genome Sequence and Transcriptome Analyses of Chrysochromulina tobin: Metabolic Tools for Enhanced Algal Fitness in the Prominent Order Prymnesiales (Haptophyceae).</title>
        <authorList>
            <person name="Hovde B.T."/>
            <person name="Deodato C.R."/>
            <person name="Hunsperger H.M."/>
            <person name="Ryken S.A."/>
            <person name="Yost W."/>
            <person name="Jha R.K."/>
            <person name="Patterson J."/>
            <person name="Monnat R.J. Jr."/>
            <person name="Barlow S.B."/>
            <person name="Starkenburg S.R."/>
            <person name="Cattolico R.A."/>
        </authorList>
    </citation>
    <scope>NUCLEOTIDE SEQUENCE</scope>
    <source>
        <strain evidence="7">CCMP291</strain>
    </source>
</reference>
<protein>
    <submittedName>
        <fullName evidence="6">Centromere protein v-like protein</fullName>
    </submittedName>
</protein>
<comment type="similarity">
    <text evidence="1">Belongs to the Gfa family.</text>
</comment>
<dbReference type="Pfam" id="PF04828">
    <property type="entry name" value="GFA"/>
    <property type="match status" value="1"/>
</dbReference>
<evidence type="ECO:0000313" key="6">
    <source>
        <dbReference type="EMBL" id="KOO34437.1"/>
    </source>
</evidence>
<gene>
    <name evidence="6" type="ORF">Ctob_009402</name>
</gene>
<dbReference type="EMBL" id="JWZX01001222">
    <property type="protein sequence ID" value="KOO34437.1"/>
    <property type="molecule type" value="Genomic_DNA"/>
</dbReference>
<feature type="domain" description="CENP-V/GFA" evidence="5">
    <location>
        <begin position="30"/>
        <end position="151"/>
    </location>
</feature>
<evidence type="ECO:0000256" key="1">
    <source>
        <dbReference type="ARBA" id="ARBA00005495"/>
    </source>
</evidence>
<dbReference type="PANTHER" id="PTHR28620">
    <property type="entry name" value="CENTROMERE PROTEIN V"/>
    <property type="match status" value="1"/>
</dbReference>
<dbReference type="GO" id="GO:0046872">
    <property type="term" value="F:metal ion binding"/>
    <property type="evidence" value="ECO:0007669"/>
    <property type="project" value="UniProtKB-KW"/>
</dbReference>
<accession>A0A0M0K770</accession>
<dbReference type="InterPro" id="IPR052355">
    <property type="entry name" value="CENP-V-like"/>
</dbReference>
<sequence>MRWDFEVPTSVEWLKPAPEAAADANRLVLHRGGCHCGLVRFECDAPAHVVAWDCNCSYCRMCRNIHFVVPEKGLRILFRESKDQVPSGTDALAEYRFNTGTARHLFCSRCGISPFYRPRSNPDGWAVTLQCVDPGTISSVEVRRFDGQNWDAFYAGQGAAIKKFSKELATEAAAKGVGLTYPLTASGSAAAQADDGSGGVDEKKVVAASNWMTSLAECQYLVLPATLASGVALQTVSGMGGMGVFVVWFTFLVGLMLSCVEAEAPRLPPAVPRAK</sequence>
<name>A0A0M0K770_9EUKA</name>
<dbReference type="Proteomes" id="UP000037460">
    <property type="component" value="Unassembled WGS sequence"/>
</dbReference>
<dbReference type="PANTHER" id="PTHR28620:SF1">
    <property type="entry name" value="CENP-V_GFA DOMAIN-CONTAINING PROTEIN"/>
    <property type="match status" value="1"/>
</dbReference>
<feature type="transmembrane region" description="Helical" evidence="4">
    <location>
        <begin position="239"/>
        <end position="260"/>
    </location>
</feature>
<evidence type="ECO:0000313" key="7">
    <source>
        <dbReference type="Proteomes" id="UP000037460"/>
    </source>
</evidence>